<dbReference type="AlphaFoldDB" id="B4J0D9"/>
<feature type="signal peptide" evidence="1">
    <location>
        <begin position="1"/>
        <end position="25"/>
    </location>
</feature>
<name>B4J0D9_DROGR</name>
<gene>
    <name evidence="2" type="primary">Dgri\GH15873</name>
    <name evidence="2" type="ORF">Dgri_GH15873</name>
</gene>
<dbReference type="EMBL" id="CH916366">
    <property type="protein sequence ID" value="EDV95740.1"/>
    <property type="molecule type" value="Genomic_DNA"/>
</dbReference>
<protein>
    <submittedName>
        <fullName evidence="2">GH15873</fullName>
    </submittedName>
</protein>
<keyword evidence="3" id="KW-1185">Reference proteome</keyword>
<accession>B4J0D9</accession>
<feature type="chain" id="PRO_5002811391" evidence="1">
    <location>
        <begin position="26"/>
        <end position="94"/>
    </location>
</feature>
<dbReference type="InParanoid" id="B4J0D9"/>
<evidence type="ECO:0000313" key="3">
    <source>
        <dbReference type="Proteomes" id="UP000001070"/>
    </source>
</evidence>
<sequence>MKTVISYVVSMKLLMIVLLYPPSGAASIGGVNQDANSEHTVLKRNVYDSMRNYMPDSAKMLFETTYQIIAIPVEALSFGVVNLLQLTNRESSTL</sequence>
<reference evidence="2 3" key="1">
    <citation type="journal article" date="2007" name="Nature">
        <title>Evolution of genes and genomes on the Drosophila phylogeny.</title>
        <authorList>
            <consortium name="Drosophila 12 Genomes Consortium"/>
            <person name="Clark A.G."/>
            <person name="Eisen M.B."/>
            <person name="Smith D.R."/>
            <person name="Bergman C.M."/>
            <person name="Oliver B."/>
            <person name="Markow T.A."/>
            <person name="Kaufman T.C."/>
            <person name="Kellis M."/>
            <person name="Gelbart W."/>
            <person name="Iyer V.N."/>
            <person name="Pollard D.A."/>
            <person name="Sackton T.B."/>
            <person name="Larracuente A.M."/>
            <person name="Singh N.D."/>
            <person name="Abad J.P."/>
            <person name="Abt D.N."/>
            <person name="Adryan B."/>
            <person name="Aguade M."/>
            <person name="Akashi H."/>
            <person name="Anderson W.W."/>
            <person name="Aquadro C.F."/>
            <person name="Ardell D.H."/>
            <person name="Arguello R."/>
            <person name="Artieri C.G."/>
            <person name="Barbash D.A."/>
            <person name="Barker D."/>
            <person name="Barsanti P."/>
            <person name="Batterham P."/>
            <person name="Batzoglou S."/>
            <person name="Begun D."/>
            <person name="Bhutkar A."/>
            <person name="Blanco E."/>
            <person name="Bosak S.A."/>
            <person name="Bradley R.K."/>
            <person name="Brand A.D."/>
            <person name="Brent M.R."/>
            <person name="Brooks A.N."/>
            <person name="Brown R.H."/>
            <person name="Butlin R.K."/>
            <person name="Caggese C."/>
            <person name="Calvi B.R."/>
            <person name="Bernardo de Carvalho A."/>
            <person name="Caspi A."/>
            <person name="Castrezana S."/>
            <person name="Celniker S.E."/>
            <person name="Chang J.L."/>
            <person name="Chapple C."/>
            <person name="Chatterji S."/>
            <person name="Chinwalla A."/>
            <person name="Civetta A."/>
            <person name="Clifton S.W."/>
            <person name="Comeron J.M."/>
            <person name="Costello J.C."/>
            <person name="Coyne J.A."/>
            <person name="Daub J."/>
            <person name="David R.G."/>
            <person name="Delcher A.L."/>
            <person name="Delehaunty K."/>
            <person name="Do C.B."/>
            <person name="Ebling H."/>
            <person name="Edwards K."/>
            <person name="Eickbush T."/>
            <person name="Evans J.D."/>
            <person name="Filipski A."/>
            <person name="Findeiss S."/>
            <person name="Freyhult E."/>
            <person name="Fulton L."/>
            <person name="Fulton R."/>
            <person name="Garcia A.C."/>
            <person name="Gardiner A."/>
            <person name="Garfield D.A."/>
            <person name="Garvin B.E."/>
            <person name="Gibson G."/>
            <person name="Gilbert D."/>
            <person name="Gnerre S."/>
            <person name="Godfrey J."/>
            <person name="Good R."/>
            <person name="Gotea V."/>
            <person name="Gravely B."/>
            <person name="Greenberg A.J."/>
            <person name="Griffiths-Jones S."/>
            <person name="Gross S."/>
            <person name="Guigo R."/>
            <person name="Gustafson E.A."/>
            <person name="Haerty W."/>
            <person name="Hahn M.W."/>
            <person name="Halligan D.L."/>
            <person name="Halpern A.L."/>
            <person name="Halter G.M."/>
            <person name="Han M.V."/>
            <person name="Heger A."/>
            <person name="Hillier L."/>
            <person name="Hinrichs A.S."/>
            <person name="Holmes I."/>
            <person name="Hoskins R.A."/>
            <person name="Hubisz M.J."/>
            <person name="Hultmark D."/>
            <person name="Huntley M.A."/>
            <person name="Jaffe D.B."/>
            <person name="Jagadeeshan S."/>
            <person name="Jeck W.R."/>
            <person name="Johnson J."/>
            <person name="Jones C.D."/>
            <person name="Jordan W.C."/>
            <person name="Karpen G.H."/>
            <person name="Kataoka E."/>
            <person name="Keightley P.D."/>
            <person name="Kheradpour P."/>
            <person name="Kirkness E.F."/>
            <person name="Koerich L.B."/>
            <person name="Kristiansen K."/>
            <person name="Kudrna D."/>
            <person name="Kulathinal R.J."/>
            <person name="Kumar S."/>
            <person name="Kwok R."/>
            <person name="Lander E."/>
            <person name="Langley C.H."/>
            <person name="Lapoint R."/>
            <person name="Lazzaro B.P."/>
            <person name="Lee S.J."/>
            <person name="Levesque L."/>
            <person name="Li R."/>
            <person name="Lin C.F."/>
            <person name="Lin M.F."/>
            <person name="Lindblad-Toh K."/>
            <person name="Llopart A."/>
            <person name="Long M."/>
            <person name="Low L."/>
            <person name="Lozovsky E."/>
            <person name="Lu J."/>
            <person name="Luo M."/>
            <person name="Machado C.A."/>
            <person name="Makalowski W."/>
            <person name="Marzo M."/>
            <person name="Matsuda M."/>
            <person name="Matzkin L."/>
            <person name="McAllister B."/>
            <person name="McBride C.S."/>
            <person name="McKernan B."/>
            <person name="McKernan K."/>
            <person name="Mendez-Lago M."/>
            <person name="Minx P."/>
            <person name="Mollenhauer M.U."/>
            <person name="Montooth K."/>
            <person name="Mount S.M."/>
            <person name="Mu X."/>
            <person name="Myers E."/>
            <person name="Negre B."/>
            <person name="Newfeld S."/>
            <person name="Nielsen R."/>
            <person name="Noor M.A."/>
            <person name="O'Grady P."/>
            <person name="Pachter L."/>
            <person name="Papaceit M."/>
            <person name="Parisi M.J."/>
            <person name="Parisi M."/>
            <person name="Parts L."/>
            <person name="Pedersen J.S."/>
            <person name="Pesole G."/>
            <person name="Phillippy A.M."/>
            <person name="Ponting C.P."/>
            <person name="Pop M."/>
            <person name="Porcelli D."/>
            <person name="Powell J.R."/>
            <person name="Prohaska S."/>
            <person name="Pruitt K."/>
            <person name="Puig M."/>
            <person name="Quesneville H."/>
            <person name="Ram K.R."/>
            <person name="Rand D."/>
            <person name="Rasmussen M.D."/>
            <person name="Reed L.K."/>
            <person name="Reenan R."/>
            <person name="Reily A."/>
            <person name="Remington K.A."/>
            <person name="Rieger T.T."/>
            <person name="Ritchie M.G."/>
            <person name="Robin C."/>
            <person name="Rogers Y.H."/>
            <person name="Rohde C."/>
            <person name="Rozas J."/>
            <person name="Rubenfield M.J."/>
            <person name="Ruiz A."/>
            <person name="Russo S."/>
            <person name="Salzberg S.L."/>
            <person name="Sanchez-Gracia A."/>
            <person name="Saranga D.J."/>
            <person name="Sato H."/>
            <person name="Schaeffer S.W."/>
            <person name="Schatz M.C."/>
            <person name="Schlenke T."/>
            <person name="Schwartz R."/>
            <person name="Segarra C."/>
            <person name="Singh R.S."/>
            <person name="Sirot L."/>
            <person name="Sirota M."/>
            <person name="Sisneros N.B."/>
            <person name="Smith C.D."/>
            <person name="Smith T.F."/>
            <person name="Spieth J."/>
            <person name="Stage D.E."/>
            <person name="Stark A."/>
            <person name="Stephan W."/>
            <person name="Strausberg R.L."/>
            <person name="Strempel S."/>
            <person name="Sturgill D."/>
            <person name="Sutton G."/>
            <person name="Sutton G.G."/>
            <person name="Tao W."/>
            <person name="Teichmann S."/>
            <person name="Tobari Y.N."/>
            <person name="Tomimura Y."/>
            <person name="Tsolas J.M."/>
            <person name="Valente V.L."/>
            <person name="Venter E."/>
            <person name="Venter J.C."/>
            <person name="Vicario S."/>
            <person name="Vieira F.G."/>
            <person name="Vilella A.J."/>
            <person name="Villasante A."/>
            <person name="Walenz B."/>
            <person name="Wang J."/>
            <person name="Wasserman M."/>
            <person name="Watts T."/>
            <person name="Wilson D."/>
            <person name="Wilson R.K."/>
            <person name="Wing R.A."/>
            <person name="Wolfner M.F."/>
            <person name="Wong A."/>
            <person name="Wong G.K."/>
            <person name="Wu C.I."/>
            <person name="Wu G."/>
            <person name="Yamamoto D."/>
            <person name="Yang H.P."/>
            <person name="Yang S.P."/>
            <person name="Yorke J.A."/>
            <person name="Yoshida K."/>
            <person name="Zdobnov E."/>
            <person name="Zhang P."/>
            <person name="Zhang Y."/>
            <person name="Zimin A.V."/>
            <person name="Baldwin J."/>
            <person name="Abdouelleil A."/>
            <person name="Abdulkadir J."/>
            <person name="Abebe A."/>
            <person name="Abera B."/>
            <person name="Abreu J."/>
            <person name="Acer S.C."/>
            <person name="Aftuck L."/>
            <person name="Alexander A."/>
            <person name="An P."/>
            <person name="Anderson E."/>
            <person name="Anderson S."/>
            <person name="Arachi H."/>
            <person name="Azer M."/>
            <person name="Bachantsang P."/>
            <person name="Barry A."/>
            <person name="Bayul T."/>
            <person name="Berlin A."/>
            <person name="Bessette D."/>
            <person name="Bloom T."/>
            <person name="Blye J."/>
            <person name="Boguslavskiy L."/>
            <person name="Bonnet C."/>
            <person name="Boukhgalter B."/>
            <person name="Bourzgui I."/>
            <person name="Brown A."/>
            <person name="Cahill P."/>
            <person name="Channer S."/>
            <person name="Cheshatsang Y."/>
            <person name="Chuda L."/>
            <person name="Citroen M."/>
            <person name="Collymore A."/>
            <person name="Cooke P."/>
            <person name="Costello M."/>
            <person name="D'Aco K."/>
            <person name="Daza R."/>
            <person name="De Haan G."/>
            <person name="DeGray S."/>
            <person name="DeMaso C."/>
            <person name="Dhargay N."/>
            <person name="Dooley K."/>
            <person name="Dooley E."/>
            <person name="Doricent M."/>
            <person name="Dorje P."/>
            <person name="Dorjee K."/>
            <person name="Dupes A."/>
            <person name="Elong R."/>
            <person name="Falk J."/>
            <person name="Farina A."/>
            <person name="Faro S."/>
            <person name="Ferguson D."/>
            <person name="Fisher S."/>
            <person name="Foley C.D."/>
            <person name="Franke A."/>
            <person name="Friedrich D."/>
            <person name="Gadbois L."/>
            <person name="Gearin G."/>
            <person name="Gearin C.R."/>
            <person name="Giannoukos G."/>
            <person name="Goode T."/>
            <person name="Graham J."/>
            <person name="Grandbois E."/>
            <person name="Grewal S."/>
            <person name="Gyaltsen K."/>
            <person name="Hafez N."/>
            <person name="Hagos B."/>
            <person name="Hall J."/>
            <person name="Henson C."/>
            <person name="Hollinger A."/>
            <person name="Honan T."/>
            <person name="Huard M.D."/>
            <person name="Hughes L."/>
            <person name="Hurhula B."/>
            <person name="Husby M.E."/>
            <person name="Kamat A."/>
            <person name="Kanga B."/>
            <person name="Kashin S."/>
            <person name="Khazanovich D."/>
            <person name="Kisner P."/>
            <person name="Lance K."/>
            <person name="Lara M."/>
            <person name="Lee W."/>
            <person name="Lennon N."/>
            <person name="Letendre F."/>
            <person name="LeVine R."/>
            <person name="Lipovsky A."/>
            <person name="Liu X."/>
            <person name="Liu J."/>
            <person name="Liu S."/>
            <person name="Lokyitsang T."/>
            <person name="Lokyitsang Y."/>
            <person name="Lubonja R."/>
            <person name="Lui A."/>
            <person name="MacDonald P."/>
            <person name="Magnisalis V."/>
            <person name="Maru K."/>
            <person name="Matthews C."/>
            <person name="McCusker W."/>
            <person name="McDonough S."/>
            <person name="Mehta T."/>
            <person name="Meldrim J."/>
            <person name="Meneus L."/>
            <person name="Mihai O."/>
            <person name="Mihalev A."/>
            <person name="Mihova T."/>
            <person name="Mittelman R."/>
            <person name="Mlenga V."/>
            <person name="Montmayeur A."/>
            <person name="Mulrain L."/>
            <person name="Navidi A."/>
            <person name="Naylor J."/>
            <person name="Negash T."/>
            <person name="Nguyen T."/>
            <person name="Nguyen N."/>
            <person name="Nicol R."/>
            <person name="Norbu C."/>
            <person name="Norbu N."/>
            <person name="Novod N."/>
            <person name="O'Neill B."/>
            <person name="Osman S."/>
            <person name="Markiewicz E."/>
            <person name="Oyono O.L."/>
            <person name="Patti C."/>
            <person name="Phunkhang P."/>
            <person name="Pierre F."/>
            <person name="Priest M."/>
            <person name="Raghuraman S."/>
            <person name="Rege F."/>
            <person name="Reyes R."/>
            <person name="Rise C."/>
            <person name="Rogov P."/>
            <person name="Ross K."/>
            <person name="Ryan E."/>
            <person name="Settipalli S."/>
            <person name="Shea T."/>
            <person name="Sherpa N."/>
            <person name="Shi L."/>
            <person name="Shih D."/>
            <person name="Sparrow T."/>
            <person name="Spaulding J."/>
            <person name="Stalker J."/>
            <person name="Stange-Thomann N."/>
            <person name="Stavropoulos S."/>
            <person name="Stone C."/>
            <person name="Strader C."/>
            <person name="Tesfaye S."/>
            <person name="Thomson T."/>
            <person name="Thoulutsang Y."/>
            <person name="Thoulutsang D."/>
            <person name="Topham K."/>
            <person name="Topping I."/>
            <person name="Tsamla T."/>
            <person name="Vassiliev H."/>
            <person name="Vo A."/>
            <person name="Wangchuk T."/>
            <person name="Wangdi T."/>
            <person name="Weiand M."/>
            <person name="Wilkinson J."/>
            <person name="Wilson A."/>
            <person name="Yadav S."/>
            <person name="Young G."/>
            <person name="Yu Q."/>
            <person name="Zembek L."/>
            <person name="Zhong D."/>
            <person name="Zimmer A."/>
            <person name="Zwirko Z."/>
            <person name="Jaffe D.B."/>
            <person name="Alvarez P."/>
            <person name="Brockman W."/>
            <person name="Butler J."/>
            <person name="Chin C."/>
            <person name="Gnerre S."/>
            <person name="Grabherr M."/>
            <person name="Kleber M."/>
            <person name="Mauceli E."/>
            <person name="MacCallum I."/>
        </authorList>
    </citation>
    <scope>NUCLEOTIDE SEQUENCE [LARGE SCALE GENOMIC DNA]</scope>
    <source>
        <strain evidence="3">Tucson 15287-2541.00</strain>
    </source>
</reference>
<keyword evidence="1" id="KW-0732">Signal</keyword>
<dbReference type="PhylomeDB" id="B4J0D9"/>
<evidence type="ECO:0000256" key="1">
    <source>
        <dbReference type="SAM" id="SignalP"/>
    </source>
</evidence>
<dbReference type="Proteomes" id="UP000001070">
    <property type="component" value="Unassembled WGS sequence"/>
</dbReference>
<dbReference type="HOGENOM" id="CLU_2388502_0_0_1"/>
<organism evidence="3">
    <name type="scientific">Drosophila grimshawi</name>
    <name type="common">Hawaiian fruit fly</name>
    <name type="synonym">Idiomyia grimshawi</name>
    <dbReference type="NCBI Taxonomy" id="7222"/>
    <lineage>
        <taxon>Eukaryota</taxon>
        <taxon>Metazoa</taxon>
        <taxon>Ecdysozoa</taxon>
        <taxon>Arthropoda</taxon>
        <taxon>Hexapoda</taxon>
        <taxon>Insecta</taxon>
        <taxon>Pterygota</taxon>
        <taxon>Neoptera</taxon>
        <taxon>Endopterygota</taxon>
        <taxon>Diptera</taxon>
        <taxon>Brachycera</taxon>
        <taxon>Muscomorpha</taxon>
        <taxon>Ephydroidea</taxon>
        <taxon>Drosophilidae</taxon>
        <taxon>Drosophila</taxon>
        <taxon>Hawaiian Drosophila</taxon>
    </lineage>
</organism>
<proteinExistence type="predicted"/>
<evidence type="ECO:0000313" key="2">
    <source>
        <dbReference type="EMBL" id="EDV95740.1"/>
    </source>
</evidence>